<keyword evidence="6" id="KW-0812">Transmembrane</keyword>
<dbReference type="GO" id="GO:0015297">
    <property type="term" value="F:antiporter activity"/>
    <property type="evidence" value="ECO:0007669"/>
    <property type="project" value="InterPro"/>
</dbReference>
<dbReference type="AlphaFoldDB" id="A0A371PPI1"/>
<evidence type="ECO:0000256" key="6">
    <source>
        <dbReference type="SAM" id="Phobius"/>
    </source>
</evidence>
<feature type="transmembrane region" description="Helical" evidence="6">
    <location>
        <begin position="164"/>
        <end position="188"/>
    </location>
</feature>
<evidence type="ECO:0000256" key="2">
    <source>
        <dbReference type="ARBA" id="ARBA00010199"/>
    </source>
</evidence>
<evidence type="ECO:0000256" key="3">
    <source>
        <dbReference type="ARBA" id="ARBA00020268"/>
    </source>
</evidence>
<feature type="transmembrane region" description="Helical" evidence="6">
    <location>
        <begin position="68"/>
        <end position="89"/>
    </location>
</feature>
<protein>
    <recommendedName>
        <fullName evidence="3">Probable multidrug resistance protein NorM</fullName>
    </recommendedName>
    <alternativeName>
        <fullName evidence="5">Multidrug-efflux transporter</fullName>
    </alternativeName>
</protein>
<gene>
    <name evidence="7" type="ORF">DY245_43430</name>
</gene>
<feature type="transmembrane region" description="Helical" evidence="6">
    <location>
        <begin position="387"/>
        <end position="407"/>
    </location>
</feature>
<dbReference type="GO" id="GO:0042910">
    <property type="term" value="F:xenobiotic transmembrane transporter activity"/>
    <property type="evidence" value="ECO:0007669"/>
    <property type="project" value="InterPro"/>
</dbReference>
<feature type="transmembrane region" description="Helical" evidence="6">
    <location>
        <begin position="209"/>
        <end position="238"/>
    </location>
</feature>
<dbReference type="PANTHER" id="PTHR43298">
    <property type="entry name" value="MULTIDRUG RESISTANCE PROTEIN NORM-RELATED"/>
    <property type="match status" value="1"/>
</dbReference>
<feature type="transmembrane region" description="Helical" evidence="6">
    <location>
        <begin position="109"/>
        <end position="128"/>
    </location>
</feature>
<keyword evidence="4" id="KW-0813">Transport</keyword>
<evidence type="ECO:0000256" key="1">
    <source>
        <dbReference type="ARBA" id="ARBA00003408"/>
    </source>
</evidence>
<dbReference type="Proteomes" id="UP000262477">
    <property type="component" value="Unassembled WGS sequence"/>
</dbReference>
<keyword evidence="6" id="KW-0472">Membrane</keyword>
<sequence length="421" mass="41514">MIAASAGALVDTAVLGHHATAALAGLAVTMAVFGPATAAIAGAQRGVMPFVAEHQDEPAQLVPVLRNGMWLAVATGGLGALAVAAVPWIGRIGGVPEATLDQLGLFPVLLAAATLLTAVSTTAGSALIGLGRGHLVMRAGLAGTGTAVVLSLLLVGGAGPLPSLGLTGAGIAMLASSTLSAVVAQAALRRSPQLAGRSLRLGRPQPAQVIGLARVGLPLAATVLIKFAVLGVLAFSAARISTEAAAVHSVAVSLVNLMFTAAVAVGQAVVPVVTERLKEQDLAGVRAGAVSGLVVSAGAVLLLGGLLTVLRGPVLAVFSADPRVQDGLVDLLPLVLAATLADAFQALFGFGLIGVRRTLPSMLCFAACYGALAVLAGPVAAGGGLSALWGALAVVNLVLIVAQGWCFRRYSALAVAAPVPV</sequence>
<evidence type="ECO:0000313" key="7">
    <source>
        <dbReference type="EMBL" id="REK84432.1"/>
    </source>
</evidence>
<comment type="similarity">
    <text evidence="2">Belongs to the multi antimicrobial extrusion (MATE) (TC 2.A.66.1) family.</text>
</comment>
<evidence type="ECO:0000256" key="5">
    <source>
        <dbReference type="ARBA" id="ARBA00031636"/>
    </source>
</evidence>
<evidence type="ECO:0000313" key="8">
    <source>
        <dbReference type="Proteomes" id="UP000262477"/>
    </source>
</evidence>
<feature type="transmembrane region" description="Helical" evidence="6">
    <location>
        <begin position="362"/>
        <end position="381"/>
    </location>
</feature>
<dbReference type="Pfam" id="PF01554">
    <property type="entry name" value="MatE"/>
    <property type="match status" value="2"/>
</dbReference>
<organism evidence="7 8">
    <name type="scientific">Streptomyces inhibens</name>
    <dbReference type="NCBI Taxonomy" id="2293571"/>
    <lineage>
        <taxon>Bacteria</taxon>
        <taxon>Bacillati</taxon>
        <taxon>Actinomycetota</taxon>
        <taxon>Actinomycetes</taxon>
        <taxon>Kitasatosporales</taxon>
        <taxon>Streptomycetaceae</taxon>
        <taxon>Streptomyces</taxon>
    </lineage>
</organism>
<keyword evidence="8" id="KW-1185">Reference proteome</keyword>
<dbReference type="OrthoDB" id="3424624at2"/>
<proteinExistence type="inferred from homology"/>
<evidence type="ECO:0000256" key="4">
    <source>
        <dbReference type="ARBA" id="ARBA00022448"/>
    </source>
</evidence>
<comment type="function">
    <text evidence="1">Multidrug efflux pump.</text>
</comment>
<dbReference type="InterPro" id="IPR002528">
    <property type="entry name" value="MATE_fam"/>
</dbReference>
<feature type="transmembrane region" description="Helical" evidence="6">
    <location>
        <begin position="331"/>
        <end position="355"/>
    </location>
</feature>
<keyword evidence="6" id="KW-1133">Transmembrane helix</keyword>
<dbReference type="GO" id="GO:0005886">
    <property type="term" value="C:plasma membrane"/>
    <property type="evidence" value="ECO:0007669"/>
    <property type="project" value="TreeGrafter"/>
</dbReference>
<feature type="transmembrane region" description="Helical" evidence="6">
    <location>
        <begin position="26"/>
        <end position="47"/>
    </location>
</feature>
<comment type="caution">
    <text evidence="7">The sequence shown here is derived from an EMBL/GenBank/DDBJ whole genome shotgun (WGS) entry which is preliminary data.</text>
</comment>
<dbReference type="EMBL" id="QUAC01000485">
    <property type="protein sequence ID" value="REK84432.1"/>
    <property type="molecule type" value="Genomic_DNA"/>
</dbReference>
<accession>A0A371PPI1</accession>
<dbReference type="CDD" id="cd12082">
    <property type="entry name" value="MATE_like"/>
    <property type="match status" value="1"/>
</dbReference>
<feature type="transmembrane region" description="Helical" evidence="6">
    <location>
        <begin position="285"/>
        <end position="311"/>
    </location>
</feature>
<dbReference type="InterPro" id="IPR050222">
    <property type="entry name" value="MATE_MdtK"/>
</dbReference>
<name>A0A371PPI1_STRIH</name>
<dbReference type="PANTHER" id="PTHR43298:SF2">
    <property type="entry name" value="FMN_FAD EXPORTER YEEO-RELATED"/>
    <property type="match status" value="1"/>
</dbReference>
<feature type="transmembrane region" description="Helical" evidence="6">
    <location>
        <begin position="135"/>
        <end position="158"/>
    </location>
</feature>
<reference evidence="7 8" key="1">
    <citation type="submission" date="2018-08" db="EMBL/GenBank/DDBJ databases">
        <title>Streptomyces NEAU-D10 sp. nov., a novel Actinomycete isolated from soil.</title>
        <authorList>
            <person name="Jin L."/>
        </authorList>
    </citation>
    <scope>NUCLEOTIDE SEQUENCE [LARGE SCALE GENOMIC DNA]</scope>
    <source>
        <strain evidence="7 8">NEAU-D10</strain>
    </source>
</reference>
<feature type="transmembrane region" description="Helical" evidence="6">
    <location>
        <begin position="250"/>
        <end position="273"/>
    </location>
</feature>